<comment type="caution">
    <text evidence="6">The sequence shown here is derived from an EMBL/GenBank/DDBJ whole genome shotgun (WGS) entry which is preliminary data.</text>
</comment>
<dbReference type="GO" id="GO:0015165">
    <property type="term" value="F:pyrimidine nucleotide-sugar transmembrane transporter activity"/>
    <property type="evidence" value="ECO:0007669"/>
    <property type="project" value="InterPro"/>
</dbReference>
<keyword evidence="4 5" id="KW-0472">Membrane</keyword>
<sequence>MIDREADGSDRLEGFILCHSIAGGTGSVFQACFFDTWHMGILTTLSQTNGTYKYDYATVPFLAEVFNLLVSVILLRREFLKLPPPLMTKEWKTIMGNLKVVTTAVLFRLFLRRKLCNMRWMEIFL</sequence>
<evidence type="ECO:0000256" key="1">
    <source>
        <dbReference type="ARBA" id="ARBA00004141"/>
    </source>
</evidence>
<dbReference type="InterPro" id="IPR007271">
    <property type="entry name" value="Nuc_sug_transpt"/>
</dbReference>
<dbReference type="EMBL" id="JAUIZM010000007">
    <property type="protein sequence ID" value="KAK1376728.1"/>
    <property type="molecule type" value="Genomic_DNA"/>
</dbReference>
<reference evidence="6" key="1">
    <citation type="submission" date="2023-02" db="EMBL/GenBank/DDBJ databases">
        <title>Genome of toxic invasive species Heracleum sosnowskyi carries increased number of genes despite the absence of recent whole-genome duplications.</title>
        <authorList>
            <person name="Schelkunov M."/>
            <person name="Shtratnikova V."/>
            <person name="Makarenko M."/>
            <person name="Klepikova A."/>
            <person name="Omelchenko D."/>
            <person name="Novikova G."/>
            <person name="Obukhova E."/>
            <person name="Bogdanov V."/>
            <person name="Penin A."/>
            <person name="Logacheva M."/>
        </authorList>
    </citation>
    <scope>NUCLEOTIDE SEQUENCE</scope>
    <source>
        <strain evidence="6">Hsosn_3</strain>
        <tissue evidence="6">Leaf</tissue>
    </source>
</reference>
<keyword evidence="3 5" id="KW-1133">Transmembrane helix</keyword>
<accession>A0AAD8MLR4</accession>
<feature type="transmembrane region" description="Helical" evidence="5">
    <location>
        <begin position="94"/>
        <end position="111"/>
    </location>
</feature>
<dbReference type="GO" id="GO:0000139">
    <property type="term" value="C:Golgi membrane"/>
    <property type="evidence" value="ECO:0007669"/>
    <property type="project" value="InterPro"/>
</dbReference>
<name>A0AAD8MLR4_9APIA</name>
<dbReference type="PROSITE" id="PS51257">
    <property type="entry name" value="PROKAR_LIPOPROTEIN"/>
    <property type="match status" value="1"/>
</dbReference>
<dbReference type="Proteomes" id="UP001237642">
    <property type="component" value="Unassembled WGS sequence"/>
</dbReference>
<gene>
    <name evidence="6" type="ORF">POM88_032921</name>
</gene>
<reference evidence="6" key="2">
    <citation type="submission" date="2023-05" db="EMBL/GenBank/DDBJ databases">
        <authorList>
            <person name="Schelkunov M.I."/>
        </authorList>
    </citation>
    <scope>NUCLEOTIDE SEQUENCE</scope>
    <source>
        <strain evidence="6">Hsosn_3</strain>
        <tissue evidence="6">Leaf</tissue>
    </source>
</reference>
<organism evidence="6 7">
    <name type="scientific">Heracleum sosnowskyi</name>
    <dbReference type="NCBI Taxonomy" id="360622"/>
    <lineage>
        <taxon>Eukaryota</taxon>
        <taxon>Viridiplantae</taxon>
        <taxon>Streptophyta</taxon>
        <taxon>Embryophyta</taxon>
        <taxon>Tracheophyta</taxon>
        <taxon>Spermatophyta</taxon>
        <taxon>Magnoliopsida</taxon>
        <taxon>eudicotyledons</taxon>
        <taxon>Gunneridae</taxon>
        <taxon>Pentapetalae</taxon>
        <taxon>asterids</taxon>
        <taxon>campanulids</taxon>
        <taxon>Apiales</taxon>
        <taxon>Apiaceae</taxon>
        <taxon>Apioideae</taxon>
        <taxon>apioid superclade</taxon>
        <taxon>Tordylieae</taxon>
        <taxon>Tordyliinae</taxon>
        <taxon>Heracleum</taxon>
    </lineage>
</organism>
<dbReference type="Gene3D" id="3.40.50.1440">
    <property type="entry name" value="Tubulin/FtsZ, GTPase domain"/>
    <property type="match status" value="1"/>
</dbReference>
<keyword evidence="2 5" id="KW-0812">Transmembrane</keyword>
<dbReference type="PANTHER" id="PTHR10231">
    <property type="entry name" value="NUCLEOTIDE-SUGAR TRANSMEMBRANE TRANSPORTER"/>
    <property type="match status" value="1"/>
</dbReference>
<evidence type="ECO:0000256" key="5">
    <source>
        <dbReference type="SAM" id="Phobius"/>
    </source>
</evidence>
<proteinExistence type="predicted"/>
<evidence type="ECO:0000256" key="4">
    <source>
        <dbReference type="ARBA" id="ARBA00023136"/>
    </source>
</evidence>
<evidence type="ECO:0000313" key="6">
    <source>
        <dbReference type="EMBL" id="KAK1376728.1"/>
    </source>
</evidence>
<dbReference type="InterPro" id="IPR036525">
    <property type="entry name" value="Tubulin/FtsZ_GTPase_sf"/>
</dbReference>
<feature type="transmembrane region" description="Helical" evidence="5">
    <location>
        <begin position="56"/>
        <end position="74"/>
    </location>
</feature>
<evidence type="ECO:0000256" key="3">
    <source>
        <dbReference type="ARBA" id="ARBA00022989"/>
    </source>
</evidence>
<dbReference type="SUPFAM" id="SSF52490">
    <property type="entry name" value="Tubulin nucleotide-binding domain-like"/>
    <property type="match status" value="1"/>
</dbReference>
<evidence type="ECO:0000256" key="2">
    <source>
        <dbReference type="ARBA" id="ARBA00022692"/>
    </source>
</evidence>
<comment type="subcellular location">
    <subcellularLocation>
        <location evidence="1">Membrane</location>
        <topology evidence="1">Multi-pass membrane protein</topology>
    </subcellularLocation>
</comment>
<protein>
    <submittedName>
        <fullName evidence="6">Uncharacterized protein</fullName>
    </submittedName>
</protein>
<evidence type="ECO:0000313" key="7">
    <source>
        <dbReference type="Proteomes" id="UP001237642"/>
    </source>
</evidence>
<dbReference type="AlphaFoldDB" id="A0AAD8MLR4"/>
<keyword evidence="7" id="KW-1185">Reference proteome</keyword>